<reference evidence="3 4" key="1">
    <citation type="journal article" date="2014" name="PLoS Genet.">
        <title>Phylogenetically driven sequencing of extremely halophilic archaea reveals strategies for static and dynamic osmo-response.</title>
        <authorList>
            <person name="Becker E.A."/>
            <person name="Seitzer P.M."/>
            <person name="Tritt A."/>
            <person name="Larsen D."/>
            <person name="Krusor M."/>
            <person name="Yao A.I."/>
            <person name="Wu D."/>
            <person name="Madern D."/>
            <person name="Eisen J.A."/>
            <person name="Darling A.E."/>
            <person name="Facciotti M.T."/>
        </authorList>
    </citation>
    <scope>NUCLEOTIDE SEQUENCE [LARGE SCALE GENOMIC DNA]</scope>
    <source>
        <strain evidence="3 4">JCM 14978</strain>
    </source>
</reference>
<dbReference type="OrthoDB" id="346281at2157"/>
<sequence>MTDTQSGSDAQATTDSDADLEASPEAGGAAGRQMGRRAFMAVTAATAVTAAGAGAVAGQSDQTINYDSEYAHEPTAIGTVTVAEHEPGFNQFGYIADDDSEATLEEASLAEREDESTPHNPVRIRADNVFFSDRRAFPRDLTTTNADDEEEDGSALDAEFWTTDESSTAGTVTVEDASEDRLRISTSGQSAGDTAVATFSEFTIGDGEQRSMLQIIANVDSLGTDTVVDVEVVDAAGDSVVATIDSSADSASDTTIATSQGQGILYQQQLGELPDGDLLDTIEKINVSVSEGNADVTFHGLNLESSSKWGFGTRESLNSDDEVETNTVRDQVGYFGITDLSTLYDSARLQDATVRNVEYPDARITPTDVSVTLEDGERYEYEHRLKAVHNFDLDSAYDLSIELTEWVDEVAHPSGRYLAMETATGLDEVVEVDETEDVEWTSRTSSYSDSGIGDEVSLPSTISSASVFSLSEDVLLRGDEADEVVVESGAAVGPTGRSGGGFLSRLFSIPGAIAGSIAGLGLLRMFRGGA</sequence>
<dbReference type="PROSITE" id="PS51318">
    <property type="entry name" value="TAT"/>
    <property type="match status" value="1"/>
</dbReference>
<feature type="transmembrane region" description="Helical" evidence="2">
    <location>
        <begin position="502"/>
        <end position="523"/>
    </location>
</feature>
<dbReference type="AlphaFoldDB" id="M0NQ95"/>
<dbReference type="Proteomes" id="UP000011546">
    <property type="component" value="Unassembled WGS sequence"/>
</dbReference>
<proteinExistence type="predicted"/>
<dbReference type="PATRIC" id="fig|1230456.3.peg.2806"/>
<evidence type="ECO:0000256" key="1">
    <source>
        <dbReference type="SAM" id="MobiDB-lite"/>
    </source>
</evidence>
<comment type="caution">
    <text evidence="3">The sequence shown here is derived from an EMBL/GenBank/DDBJ whole genome shotgun (WGS) entry which is preliminary data.</text>
</comment>
<gene>
    <name evidence="3" type="ORF">C468_14103</name>
</gene>
<keyword evidence="4" id="KW-1185">Reference proteome</keyword>
<dbReference type="STRING" id="1230456.C468_14103"/>
<feature type="region of interest" description="Disordered" evidence="1">
    <location>
        <begin position="1"/>
        <end position="32"/>
    </location>
</feature>
<accession>M0NQ95</accession>
<protein>
    <submittedName>
        <fullName evidence="3">Uncharacterized protein</fullName>
    </submittedName>
</protein>
<evidence type="ECO:0000313" key="4">
    <source>
        <dbReference type="Proteomes" id="UP000011546"/>
    </source>
</evidence>
<keyword evidence="2" id="KW-1133">Transmembrane helix</keyword>
<evidence type="ECO:0000256" key="2">
    <source>
        <dbReference type="SAM" id="Phobius"/>
    </source>
</evidence>
<keyword evidence="2" id="KW-0472">Membrane</keyword>
<dbReference type="EMBL" id="AOJH01000083">
    <property type="protein sequence ID" value="EMA59931.1"/>
    <property type="molecule type" value="Genomic_DNA"/>
</dbReference>
<keyword evidence="2" id="KW-0812">Transmembrane</keyword>
<dbReference type="InterPro" id="IPR006311">
    <property type="entry name" value="TAT_signal"/>
</dbReference>
<dbReference type="RefSeq" id="WP_008849489.1">
    <property type="nucleotide sequence ID" value="NZ_AOJH01000083.1"/>
</dbReference>
<evidence type="ECO:0000313" key="3">
    <source>
        <dbReference type="EMBL" id="EMA59931.1"/>
    </source>
</evidence>
<name>M0NQ95_9EURY</name>
<organism evidence="3 4">
    <name type="scientific">Halorubrum kocurii JCM 14978</name>
    <dbReference type="NCBI Taxonomy" id="1230456"/>
    <lineage>
        <taxon>Archaea</taxon>
        <taxon>Methanobacteriati</taxon>
        <taxon>Methanobacteriota</taxon>
        <taxon>Stenosarchaea group</taxon>
        <taxon>Halobacteria</taxon>
        <taxon>Halobacteriales</taxon>
        <taxon>Haloferacaceae</taxon>
        <taxon>Halorubrum</taxon>
    </lineage>
</organism>